<dbReference type="GO" id="GO:0003677">
    <property type="term" value="F:DNA binding"/>
    <property type="evidence" value="ECO:0007669"/>
    <property type="project" value="InterPro"/>
</dbReference>
<keyword evidence="2 7" id="KW-0240">DNA-directed RNA polymerase</keyword>
<reference evidence="7" key="2">
    <citation type="submission" date="2023-05" db="EMBL/GenBank/DDBJ databases">
        <authorList>
            <person name="Schelkunov M.I."/>
        </authorList>
    </citation>
    <scope>NUCLEOTIDE SEQUENCE</scope>
    <source>
        <strain evidence="7">Hsosn_3</strain>
        <tissue evidence="7">Leaf</tissue>
    </source>
</reference>
<dbReference type="Gene3D" id="3.30.1490.180">
    <property type="entry name" value="RNA polymerase ii"/>
    <property type="match status" value="1"/>
</dbReference>
<evidence type="ECO:0000313" key="8">
    <source>
        <dbReference type="Proteomes" id="UP001237642"/>
    </source>
</evidence>
<dbReference type="SMART" id="SM00663">
    <property type="entry name" value="RPOLA_N"/>
    <property type="match status" value="1"/>
</dbReference>
<evidence type="ECO:0000256" key="2">
    <source>
        <dbReference type="ARBA" id="ARBA00022478"/>
    </source>
</evidence>
<proteinExistence type="predicted"/>
<evidence type="ECO:0000256" key="5">
    <source>
        <dbReference type="ARBA" id="ARBA00023163"/>
    </source>
</evidence>
<gene>
    <name evidence="7" type="ORF">POM88_036688</name>
</gene>
<evidence type="ECO:0000256" key="4">
    <source>
        <dbReference type="ARBA" id="ARBA00022695"/>
    </source>
</evidence>
<feature type="domain" description="RNA polymerase N-terminal" evidence="6">
    <location>
        <begin position="104"/>
        <end position="402"/>
    </location>
</feature>
<dbReference type="EC" id="2.7.7.6" evidence="1"/>
<dbReference type="GO" id="GO:0003899">
    <property type="term" value="F:DNA-directed RNA polymerase activity"/>
    <property type="evidence" value="ECO:0007669"/>
    <property type="project" value="UniProtKB-EC"/>
</dbReference>
<evidence type="ECO:0000256" key="3">
    <source>
        <dbReference type="ARBA" id="ARBA00022679"/>
    </source>
</evidence>
<keyword evidence="8" id="KW-1185">Reference proteome</keyword>
<dbReference type="InterPro" id="IPR000722">
    <property type="entry name" value="RNA_pol_asu"/>
</dbReference>
<protein>
    <recommendedName>
        <fullName evidence="1">DNA-directed RNA polymerase</fullName>
        <ecNumber evidence="1">2.7.7.6</ecNumber>
    </recommendedName>
</protein>
<dbReference type="GO" id="GO:0006351">
    <property type="term" value="P:DNA-templated transcription"/>
    <property type="evidence" value="ECO:0007669"/>
    <property type="project" value="InterPro"/>
</dbReference>
<dbReference type="InterPro" id="IPR045867">
    <property type="entry name" value="DNA-dir_RpoC_beta_prime"/>
</dbReference>
<dbReference type="AlphaFoldDB" id="A0AAD8HNW8"/>
<name>A0AAD8HNW8_9APIA</name>
<sequence>MKNKKNQSKDAGVAERVLSSCCEEAAQISIAEAKASDGACYLELKTLSRSSPSNGFWHFLEQYGFRYGDGRCRPLLPSEVIVILRNIPQESINMLSAKGFFVQEGYIMHYLPVPPNCLSVPDVSDGSSVMSSDYAISVLKKVMKQAYIIRSSRSGIPNFESTMIEANDLQVTVAEYLQVRDAAKASRDTDGRFSIKKDGKSLTQVQLEKLRTLFFRKGTGFSSRSIVTGDPYKGVGEIGLPFEIAQRITIEEKVSQHNMTYLQKLVDKKQCIEYNDGLTTYSLREGSKGHTLLRAGQFVCRRVMDGDIVLINRPPTTHKHSLQALSDYVHDGHTVKINPLICAPLGADFDGDAIHIFYPQSVSARAEVSELLSVEEQLLSSHNGNLNLHLTTDSVLSLRLIPALPRAQHSESQWTGLQLLQTALPSKFDCFGDRHNIWQRQLLEADYSRDLMQSIINDVVTSIFFGKSPFEVLRFFNSLQPMLMENLYTEGCSVGLDDFCVLNDIVYNIQACIQELSSLLYHMRLMNNEMMALSRSGI</sequence>
<dbReference type="Pfam" id="PF00623">
    <property type="entry name" value="RNA_pol_Rpb1_2"/>
    <property type="match status" value="1"/>
</dbReference>
<dbReference type="PANTHER" id="PTHR19376:SF51">
    <property type="entry name" value="DNA-DIRECTED RNA POLYMERASE V SUBUNIT 1"/>
    <property type="match status" value="1"/>
</dbReference>
<comment type="caution">
    <text evidence="7">The sequence shown here is derived from an EMBL/GenBank/DDBJ whole genome shotgun (WGS) entry which is preliminary data.</text>
</comment>
<organism evidence="7 8">
    <name type="scientific">Heracleum sosnowskyi</name>
    <dbReference type="NCBI Taxonomy" id="360622"/>
    <lineage>
        <taxon>Eukaryota</taxon>
        <taxon>Viridiplantae</taxon>
        <taxon>Streptophyta</taxon>
        <taxon>Embryophyta</taxon>
        <taxon>Tracheophyta</taxon>
        <taxon>Spermatophyta</taxon>
        <taxon>Magnoliopsida</taxon>
        <taxon>eudicotyledons</taxon>
        <taxon>Gunneridae</taxon>
        <taxon>Pentapetalae</taxon>
        <taxon>asterids</taxon>
        <taxon>campanulids</taxon>
        <taxon>Apiales</taxon>
        <taxon>Apiaceae</taxon>
        <taxon>Apioideae</taxon>
        <taxon>apioid superclade</taxon>
        <taxon>Tordylieae</taxon>
        <taxon>Tordyliinae</taxon>
        <taxon>Heracleum</taxon>
    </lineage>
</organism>
<dbReference type="PANTHER" id="PTHR19376">
    <property type="entry name" value="DNA-DIRECTED RNA POLYMERASE"/>
    <property type="match status" value="1"/>
</dbReference>
<dbReference type="EMBL" id="JAUIZM010000008">
    <property type="protein sequence ID" value="KAK1370596.1"/>
    <property type="molecule type" value="Genomic_DNA"/>
</dbReference>
<dbReference type="Proteomes" id="UP001237642">
    <property type="component" value="Unassembled WGS sequence"/>
</dbReference>
<keyword evidence="3" id="KW-0808">Transferase</keyword>
<reference evidence="7" key="1">
    <citation type="submission" date="2023-02" db="EMBL/GenBank/DDBJ databases">
        <title>Genome of toxic invasive species Heracleum sosnowskyi carries increased number of genes despite the absence of recent whole-genome duplications.</title>
        <authorList>
            <person name="Schelkunov M."/>
            <person name="Shtratnikova V."/>
            <person name="Makarenko M."/>
            <person name="Klepikova A."/>
            <person name="Omelchenko D."/>
            <person name="Novikova G."/>
            <person name="Obukhova E."/>
            <person name="Bogdanov V."/>
            <person name="Penin A."/>
            <person name="Logacheva M."/>
        </authorList>
    </citation>
    <scope>NUCLEOTIDE SEQUENCE</scope>
    <source>
        <strain evidence="7">Hsosn_3</strain>
        <tissue evidence="7">Leaf</tissue>
    </source>
</reference>
<keyword evidence="4" id="KW-0548">Nucleotidyltransferase</keyword>
<dbReference type="Gene3D" id="2.40.40.20">
    <property type="match status" value="1"/>
</dbReference>
<dbReference type="SUPFAM" id="SSF64484">
    <property type="entry name" value="beta and beta-prime subunits of DNA dependent RNA-polymerase"/>
    <property type="match status" value="1"/>
</dbReference>
<evidence type="ECO:0000313" key="7">
    <source>
        <dbReference type="EMBL" id="KAK1370596.1"/>
    </source>
</evidence>
<accession>A0AAD8HNW8</accession>
<evidence type="ECO:0000256" key="1">
    <source>
        <dbReference type="ARBA" id="ARBA00012418"/>
    </source>
</evidence>
<keyword evidence="5" id="KW-0804">Transcription</keyword>
<dbReference type="GO" id="GO:0000428">
    <property type="term" value="C:DNA-directed RNA polymerase complex"/>
    <property type="evidence" value="ECO:0007669"/>
    <property type="project" value="UniProtKB-KW"/>
</dbReference>
<evidence type="ECO:0000259" key="6">
    <source>
        <dbReference type="SMART" id="SM00663"/>
    </source>
</evidence>
<dbReference type="InterPro" id="IPR006592">
    <property type="entry name" value="RNA_pol_N"/>
</dbReference>